<dbReference type="SUPFAM" id="SSF46689">
    <property type="entry name" value="Homeodomain-like"/>
    <property type="match status" value="1"/>
</dbReference>
<keyword evidence="6" id="KW-1185">Reference proteome</keyword>
<dbReference type="GO" id="GO:0003677">
    <property type="term" value="F:DNA binding"/>
    <property type="evidence" value="ECO:0007669"/>
    <property type="project" value="UniProtKB-KW"/>
</dbReference>
<evidence type="ECO:0000259" key="4">
    <source>
        <dbReference type="PROSITE" id="PS01124"/>
    </source>
</evidence>
<sequence length="333" mass="36875">MRGAATKFTVDIGWVGLLESVGIGPQDLLRHAALPLDLFSQRTPELDAEAYFRLCNSMEALSGDPVFPLTLGQSLSPEIFSPPLFAAYCSPNLKTALERLQVYKPIIGPMVLDLISGSTELAVGIKAQGVPDLPANLILFEAVFLVHIARTATRRKIVPLKVKLREVPKELAAYRSFFGVPFKTADRDEVVFRSEDLHLPFLSVNDAMFDIFEPILRQRLSDLAQAASLTDRVRACLTEMLASGIAGVGDVAERLAVSPRTLQRKLAQEGTSFQQLLNEVREQAARTYLQKTRYSNAEIAFLLGYDDPNSFIRAYHNWTGVTPETSRQAMHLA</sequence>
<dbReference type="RefSeq" id="WP_155190634.1">
    <property type="nucleotide sequence ID" value="NZ_BAAAEA010000003.1"/>
</dbReference>
<dbReference type="InterPro" id="IPR032687">
    <property type="entry name" value="AraC-type_N"/>
</dbReference>
<dbReference type="PANTHER" id="PTHR47894:SF1">
    <property type="entry name" value="HTH-TYPE TRANSCRIPTIONAL REGULATOR VQSM"/>
    <property type="match status" value="1"/>
</dbReference>
<dbReference type="Pfam" id="PF12625">
    <property type="entry name" value="Arabinose_bd"/>
    <property type="match status" value="1"/>
</dbReference>
<dbReference type="EMBL" id="FXTT01000002">
    <property type="protein sequence ID" value="SMP18680.1"/>
    <property type="molecule type" value="Genomic_DNA"/>
</dbReference>
<keyword evidence="3" id="KW-0804">Transcription</keyword>
<accession>A0ABY1NUI2</accession>
<keyword evidence="2 5" id="KW-0238">DNA-binding</keyword>
<name>A0ABY1NUI2_9HYPH</name>
<gene>
    <name evidence="5" type="ORF">SAMN06265374_1949</name>
</gene>
<dbReference type="Pfam" id="PF12833">
    <property type="entry name" value="HTH_18"/>
    <property type="match status" value="1"/>
</dbReference>
<organism evidence="5 6">
    <name type="scientific">Roseibium denhamense</name>
    <dbReference type="NCBI Taxonomy" id="76305"/>
    <lineage>
        <taxon>Bacteria</taxon>
        <taxon>Pseudomonadati</taxon>
        <taxon>Pseudomonadota</taxon>
        <taxon>Alphaproteobacteria</taxon>
        <taxon>Hyphomicrobiales</taxon>
        <taxon>Stappiaceae</taxon>
        <taxon>Roseibium</taxon>
    </lineage>
</organism>
<feature type="domain" description="HTH araC/xylS-type" evidence="4">
    <location>
        <begin position="231"/>
        <end position="329"/>
    </location>
</feature>
<dbReference type="PROSITE" id="PS01124">
    <property type="entry name" value="HTH_ARAC_FAMILY_2"/>
    <property type="match status" value="1"/>
</dbReference>
<comment type="caution">
    <text evidence="5">The sequence shown here is derived from an EMBL/GenBank/DDBJ whole genome shotgun (WGS) entry which is preliminary data.</text>
</comment>
<dbReference type="Gene3D" id="1.10.10.60">
    <property type="entry name" value="Homeodomain-like"/>
    <property type="match status" value="1"/>
</dbReference>
<evidence type="ECO:0000256" key="3">
    <source>
        <dbReference type="ARBA" id="ARBA00023163"/>
    </source>
</evidence>
<dbReference type="InterPro" id="IPR018060">
    <property type="entry name" value="HTH_AraC"/>
</dbReference>
<proteinExistence type="predicted"/>
<keyword evidence="1" id="KW-0805">Transcription regulation</keyword>
<dbReference type="PANTHER" id="PTHR47894">
    <property type="entry name" value="HTH-TYPE TRANSCRIPTIONAL REGULATOR GADX"/>
    <property type="match status" value="1"/>
</dbReference>
<protein>
    <submittedName>
        <fullName evidence="5">AraC-type DNA-binding protein</fullName>
    </submittedName>
</protein>
<dbReference type="Proteomes" id="UP001157914">
    <property type="component" value="Unassembled WGS sequence"/>
</dbReference>
<dbReference type="SMART" id="SM00342">
    <property type="entry name" value="HTH_ARAC"/>
    <property type="match status" value="1"/>
</dbReference>
<evidence type="ECO:0000256" key="1">
    <source>
        <dbReference type="ARBA" id="ARBA00023015"/>
    </source>
</evidence>
<dbReference type="InterPro" id="IPR009057">
    <property type="entry name" value="Homeodomain-like_sf"/>
</dbReference>
<reference evidence="5 6" key="1">
    <citation type="submission" date="2017-05" db="EMBL/GenBank/DDBJ databases">
        <authorList>
            <person name="Varghese N."/>
            <person name="Submissions S."/>
        </authorList>
    </citation>
    <scope>NUCLEOTIDE SEQUENCE [LARGE SCALE GENOMIC DNA]</scope>
    <source>
        <strain evidence="5 6">DSM 15949</strain>
    </source>
</reference>
<evidence type="ECO:0000256" key="2">
    <source>
        <dbReference type="ARBA" id="ARBA00023125"/>
    </source>
</evidence>
<evidence type="ECO:0000313" key="5">
    <source>
        <dbReference type="EMBL" id="SMP18680.1"/>
    </source>
</evidence>
<evidence type="ECO:0000313" key="6">
    <source>
        <dbReference type="Proteomes" id="UP001157914"/>
    </source>
</evidence>